<organism evidence="1 2">
    <name type="scientific">Acinetobacter stercoris</name>
    <dbReference type="NCBI Taxonomy" id="2126983"/>
    <lineage>
        <taxon>Bacteria</taxon>
        <taxon>Pseudomonadati</taxon>
        <taxon>Pseudomonadota</taxon>
        <taxon>Gammaproteobacteria</taxon>
        <taxon>Moraxellales</taxon>
        <taxon>Moraxellaceae</taxon>
        <taxon>Acinetobacter</taxon>
    </lineage>
</organism>
<sequence length="40" mass="4844">MFIDKICHSYKIDIKYIESVEKDQTDAKKNLINRIKIQFI</sequence>
<keyword evidence="2" id="KW-1185">Reference proteome</keyword>
<dbReference type="InParanoid" id="A0A2U3MUE4"/>
<evidence type="ECO:0000313" key="1">
    <source>
        <dbReference type="EMBL" id="SPL69060.1"/>
    </source>
</evidence>
<dbReference type="Proteomes" id="UP000245974">
    <property type="component" value="Unassembled WGS sequence"/>
</dbReference>
<gene>
    <name evidence="1" type="ORF">KPC_0238</name>
</gene>
<evidence type="ECO:0000313" key="2">
    <source>
        <dbReference type="Proteomes" id="UP000245974"/>
    </source>
</evidence>
<protein>
    <submittedName>
        <fullName evidence="1">Uncharacterized protein</fullName>
    </submittedName>
</protein>
<proteinExistence type="predicted"/>
<accession>A0A2U3MUE4</accession>
<dbReference type="EMBL" id="OOGT01000006">
    <property type="protein sequence ID" value="SPL69060.1"/>
    <property type="molecule type" value="Genomic_DNA"/>
</dbReference>
<reference evidence="2" key="1">
    <citation type="submission" date="2018-03" db="EMBL/GenBank/DDBJ databases">
        <authorList>
            <person name="Blom J."/>
        </authorList>
    </citation>
    <scope>NUCLEOTIDE SEQUENCE [LARGE SCALE GENOMIC DNA]</scope>
    <source>
        <strain evidence="2">KPC-SM-21</strain>
    </source>
</reference>
<name>A0A2U3MUE4_9GAMM</name>
<dbReference type="AlphaFoldDB" id="A0A2U3MUE4"/>